<dbReference type="InterPro" id="IPR005475">
    <property type="entry name" value="Transketolase-like_Pyr-bd"/>
</dbReference>
<dbReference type="Gene3D" id="3.40.50.970">
    <property type="match status" value="1"/>
</dbReference>
<evidence type="ECO:0000256" key="3">
    <source>
        <dbReference type="ARBA" id="ARBA00023052"/>
    </source>
</evidence>
<dbReference type="InterPro" id="IPR033248">
    <property type="entry name" value="Transketolase_C"/>
</dbReference>
<dbReference type="Pfam" id="PF02780">
    <property type="entry name" value="Transketolase_C"/>
    <property type="match status" value="1"/>
</dbReference>
<dbReference type="InterPro" id="IPR051157">
    <property type="entry name" value="PDH/Transketolase"/>
</dbReference>
<dbReference type="SUPFAM" id="SSF52518">
    <property type="entry name" value="Thiamin diphosphate-binding fold (THDP-binding)"/>
    <property type="match status" value="1"/>
</dbReference>
<protein>
    <submittedName>
        <fullName evidence="5">Transketolase family protein</fullName>
    </submittedName>
</protein>
<evidence type="ECO:0000259" key="4">
    <source>
        <dbReference type="SMART" id="SM00861"/>
    </source>
</evidence>
<gene>
    <name evidence="5" type="ORF">OG699_06860</name>
</gene>
<dbReference type="EMBL" id="CP109546">
    <property type="protein sequence ID" value="WTZ07741.1"/>
    <property type="molecule type" value="Genomic_DNA"/>
</dbReference>
<proteinExistence type="inferred from homology"/>
<keyword evidence="3" id="KW-0786">Thiamine pyrophosphate</keyword>
<dbReference type="InterPro" id="IPR029061">
    <property type="entry name" value="THDP-binding"/>
</dbReference>
<dbReference type="FunFam" id="3.40.50.970:FF:000129">
    <property type="entry name" value="Transketolase"/>
    <property type="match status" value="1"/>
</dbReference>
<feature type="domain" description="Transketolase-like pyrimidine-binding" evidence="4">
    <location>
        <begin position="5"/>
        <end position="170"/>
    </location>
</feature>
<organism evidence="5">
    <name type="scientific">Streptomyces sp. NBC_01393</name>
    <dbReference type="NCBI Taxonomy" id="2903851"/>
    <lineage>
        <taxon>Bacteria</taxon>
        <taxon>Bacillati</taxon>
        <taxon>Actinomycetota</taxon>
        <taxon>Actinomycetes</taxon>
        <taxon>Kitasatosporales</taxon>
        <taxon>Streptomycetaceae</taxon>
        <taxon>Streptomyces</taxon>
    </lineage>
</organism>
<reference evidence="5" key="1">
    <citation type="submission" date="2022-10" db="EMBL/GenBank/DDBJ databases">
        <title>The complete genomes of actinobacterial strains from the NBC collection.</title>
        <authorList>
            <person name="Joergensen T.S."/>
            <person name="Alvarez Arevalo M."/>
            <person name="Sterndorff E.B."/>
            <person name="Faurdal D."/>
            <person name="Vuksanovic O."/>
            <person name="Mourched A.-S."/>
            <person name="Charusanti P."/>
            <person name="Shaw S."/>
            <person name="Blin K."/>
            <person name="Weber T."/>
        </authorList>
    </citation>
    <scope>NUCLEOTIDE SEQUENCE</scope>
    <source>
        <strain evidence="5">NBC_01393</strain>
    </source>
</reference>
<sequence length="310" mass="32547">MASTTDCATAFSAALLDMAHNDERICIVNNDSAETHSALGFQSELPDRFVDVGIAEQNLVGVAIGLANAGLRPFVYSASCFLTARALEQIKNAAYTNANVVFCGFVSGLAYGALGGTHHAVEDLAWMRAIPRMTVLAPATPADTVAALREALTHEGPVYIRIVSKLDTPELFPADHNFVYGGSVQLREGDDVTLVGTGLLTSRLVEAADLLAADGVEAGVLHLGSVQPIDAEAIGRAASRSGRLVVAEDHVLNGGLGGAVAEAVVRTQPVPMLQIGVPNEYAPIGPAEHLYEHFGLTAQGVAKRVREWLS</sequence>
<comment type="similarity">
    <text evidence="2">Belongs to the transketolase family.</text>
</comment>
<dbReference type="SMART" id="SM00861">
    <property type="entry name" value="Transket_pyr"/>
    <property type="match status" value="1"/>
</dbReference>
<evidence type="ECO:0000313" key="5">
    <source>
        <dbReference type="EMBL" id="WTZ07741.1"/>
    </source>
</evidence>
<dbReference type="InterPro" id="IPR009014">
    <property type="entry name" value="Transketo_C/PFOR_II"/>
</dbReference>
<dbReference type="PANTHER" id="PTHR43825:SF1">
    <property type="entry name" value="TRANSKETOLASE-LIKE PYRIMIDINE-BINDING DOMAIN-CONTAINING PROTEIN"/>
    <property type="match status" value="1"/>
</dbReference>
<dbReference type="SUPFAM" id="SSF52922">
    <property type="entry name" value="TK C-terminal domain-like"/>
    <property type="match status" value="1"/>
</dbReference>
<evidence type="ECO:0000256" key="1">
    <source>
        <dbReference type="ARBA" id="ARBA00001964"/>
    </source>
</evidence>
<evidence type="ECO:0000256" key="2">
    <source>
        <dbReference type="ARBA" id="ARBA00007131"/>
    </source>
</evidence>
<accession>A0AAU3HRV8</accession>
<dbReference type="GO" id="GO:0000287">
    <property type="term" value="F:magnesium ion binding"/>
    <property type="evidence" value="ECO:0007669"/>
    <property type="project" value="UniProtKB-ARBA"/>
</dbReference>
<comment type="cofactor">
    <cofactor evidence="1">
        <name>thiamine diphosphate</name>
        <dbReference type="ChEBI" id="CHEBI:58937"/>
    </cofactor>
</comment>
<dbReference type="PANTHER" id="PTHR43825">
    <property type="entry name" value="PYRUVATE DEHYDROGENASE E1 COMPONENT"/>
    <property type="match status" value="1"/>
</dbReference>
<dbReference type="Pfam" id="PF02779">
    <property type="entry name" value="Transket_pyr"/>
    <property type="match status" value="1"/>
</dbReference>
<dbReference type="Gene3D" id="3.40.50.920">
    <property type="match status" value="1"/>
</dbReference>
<dbReference type="CDD" id="cd07033">
    <property type="entry name" value="TPP_PYR_DXS_TK_like"/>
    <property type="match status" value="1"/>
</dbReference>
<dbReference type="AlphaFoldDB" id="A0AAU3HRV8"/>
<name>A0AAU3HRV8_9ACTN</name>